<gene>
    <name evidence="3" type="ORF">CGZ93_09700</name>
</gene>
<dbReference type="InterPro" id="IPR001509">
    <property type="entry name" value="Epimerase_deHydtase"/>
</dbReference>
<feature type="region of interest" description="Disordered" evidence="1">
    <location>
        <begin position="303"/>
        <end position="322"/>
    </location>
</feature>
<dbReference type="PANTHER" id="PTHR48079:SF6">
    <property type="entry name" value="NAD(P)-BINDING DOMAIN-CONTAINING PROTEIN-RELATED"/>
    <property type="match status" value="1"/>
</dbReference>
<name>A0A255H3C1_9ACTN</name>
<sequence length="322" mass="34989">MDILLLGGTAFLGREIARQLVAQGDAVTCLARGSQPAPAGTTWVQADRDDPDALAGVSQQVWDAIVDLTREPVHAVRAAGQLTARHFVYVSSGSVYADFSTPEQQVTAQTVPPLDQERMQDPSQYGPAKVACENAYLTLNQAVTIIRSGLIGGGGDWTGRSGYYPWRFAHPTGPDVLVPDPTQPTAILDVQDLAAWITHCIHERVTGIFNAAGSSTTLKEVYQQCKTLTVSQATIRVVEDQQLLAEGIQPWMGPRSLPLWIPEPSLRFVATLDCGPARAKGFQTRPLTQTLAAALQYEERRYDPRQAGLTDDDEEALRRALG</sequence>
<proteinExistence type="predicted"/>
<dbReference type="RefSeq" id="WP_094363904.1">
    <property type="nucleotide sequence ID" value="NZ_NMVQ01000012.1"/>
</dbReference>
<evidence type="ECO:0000259" key="2">
    <source>
        <dbReference type="Pfam" id="PF01370"/>
    </source>
</evidence>
<dbReference type="EMBL" id="NMVQ01000012">
    <property type="protein sequence ID" value="OYO22159.1"/>
    <property type="molecule type" value="Genomic_DNA"/>
</dbReference>
<dbReference type="PANTHER" id="PTHR48079">
    <property type="entry name" value="PROTEIN YEEZ"/>
    <property type="match status" value="1"/>
</dbReference>
<reference evidence="3 4" key="1">
    <citation type="submission" date="2017-07" db="EMBL/GenBank/DDBJ databases">
        <title>Draft whole genome sequences of clinical Proprionibacteriaceae strains.</title>
        <authorList>
            <person name="Bernier A.-M."/>
            <person name="Bernard K."/>
            <person name="Domingo M.-C."/>
        </authorList>
    </citation>
    <scope>NUCLEOTIDE SEQUENCE [LARGE SCALE GENOMIC DNA]</scope>
    <source>
        <strain evidence="3 4">NML 130396</strain>
    </source>
</reference>
<dbReference type="AlphaFoldDB" id="A0A255H3C1"/>
<dbReference type="InterPro" id="IPR036291">
    <property type="entry name" value="NAD(P)-bd_dom_sf"/>
</dbReference>
<feature type="domain" description="NAD-dependent epimerase/dehydratase" evidence="2">
    <location>
        <begin position="3"/>
        <end position="68"/>
    </location>
</feature>
<dbReference type="Proteomes" id="UP000216311">
    <property type="component" value="Unassembled WGS sequence"/>
</dbReference>
<comment type="caution">
    <text evidence="3">The sequence shown here is derived from an EMBL/GenBank/DDBJ whole genome shotgun (WGS) entry which is preliminary data.</text>
</comment>
<dbReference type="Pfam" id="PF01370">
    <property type="entry name" value="Epimerase"/>
    <property type="match status" value="1"/>
</dbReference>
<keyword evidence="4" id="KW-1185">Reference proteome</keyword>
<organism evidence="3 4">
    <name type="scientific">Enemella dayhoffiae</name>
    <dbReference type="NCBI Taxonomy" id="2016507"/>
    <lineage>
        <taxon>Bacteria</taxon>
        <taxon>Bacillati</taxon>
        <taxon>Actinomycetota</taxon>
        <taxon>Actinomycetes</taxon>
        <taxon>Propionibacteriales</taxon>
        <taxon>Propionibacteriaceae</taxon>
        <taxon>Enemella</taxon>
    </lineage>
</organism>
<dbReference type="InterPro" id="IPR051783">
    <property type="entry name" value="NAD(P)-dependent_oxidoreduct"/>
</dbReference>
<evidence type="ECO:0000256" key="1">
    <source>
        <dbReference type="SAM" id="MobiDB-lite"/>
    </source>
</evidence>
<dbReference type="SUPFAM" id="SSF51735">
    <property type="entry name" value="NAD(P)-binding Rossmann-fold domains"/>
    <property type="match status" value="1"/>
</dbReference>
<protein>
    <recommendedName>
        <fullName evidence="2">NAD-dependent epimerase/dehydratase domain-containing protein</fullName>
    </recommendedName>
</protein>
<accession>A0A255H3C1</accession>
<dbReference type="OrthoDB" id="7941246at2"/>
<dbReference type="GO" id="GO:0005737">
    <property type="term" value="C:cytoplasm"/>
    <property type="evidence" value="ECO:0007669"/>
    <property type="project" value="TreeGrafter"/>
</dbReference>
<dbReference type="GO" id="GO:0004029">
    <property type="term" value="F:aldehyde dehydrogenase (NAD+) activity"/>
    <property type="evidence" value="ECO:0007669"/>
    <property type="project" value="TreeGrafter"/>
</dbReference>
<evidence type="ECO:0000313" key="4">
    <source>
        <dbReference type="Proteomes" id="UP000216311"/>
    </source>
</evidence>
<evidence type="ECO:0000313" key="3">
    <source>
        <dbReference type="EMBL" id="OYO22159.1"/>
    </source>
</evidence>
<dbReference type="Gene3D" id="3.40.50.720">
    <property type="entry name" value="NAD(P)-binding Rossmann-like Domain"/>
    <property type="match status" value="1"/>
</dbReference>